<dbReference type="InterPro" id="IPR031009">
    <property type="entry name" value="Tcm_partner"/>
</dbReference>
<proteinExistence type="predicted"/>
<reference evidence="1 2" key="1">
    <citation type="submission" date="2023-07" db="EMBL/GenBank/DDBJ databases">
        <title>Sorghum-associated microbial communities from plants grown in Nebraska, USA.</title>
        <authorList>
            <person name="Schachtman D."/>
        </authorList>
    </citation>
    <scope>NUCLEOTIDE SEQUENCE [LARGE SCALE GENOMIC DNA]</scope>
    <source>
        <strain evidence="1 2">BE316</strain>
    </source>
</reference>
<dbReference type="EMBL" id="JAVDXV010000007">
    <property type="protein sequence ID" value="MDR7334313.1"/>
    <property type="molecule type" value="Genomic_DNA"/>
</dbReference>
<protein>
    <submittedName>
        <fullName evidence="1">Three-Cys-motif partner protein</fullName>
    </submittedName>
</protein>
<dbReference type="Proteomes" id="UP001180825">
    <property type="component" value="Unassembled WGS sequence"/>
</dbReference>
<gene>
    <name evidence="1" type="ORF">J2X21_003469</name>
</gene>
<organism evidence="1 2">
    <name type="scientific">Roseateles asaccharophilus</name>
    <dbReference type="NCBI Taxonomy" id="582607"/>
    <lineage>
        <taxon>Bacteria</taxon>
        <taxon>Pseudomonadati</taxon>
        <taxon>Pseudomonadota</taxon>
        <taxon>Betaproteobacteria</taxon>
        <taxon>Burkholderiales</taxon>
        <taxon>Sphaerotilaceae</taxon>
        <taxon>Roseateles</taxon>
    </lineage>
</organism>
<evidence type="ECO:0000313" key="1">
    <source>
        <dbReference type="EMBL" id="MDR7334313.1"/>
    </source>
</evidence>
<accession>A0ABU2AAT2</accession>
<keyword evidence="2" id="KW-1185">Reference proteome</keyword>
<name>A0ABU2AAT2_9BURK</name>
<comment type="caution">
    <text evidence="1">The sequence shown here is derived from an EMBL/GenBank/DDBJ whole genome shotgun (WGS) entry which is preliminary data.</text>
</comment>
<dbReference type="NCBIfam" id="TIGR04474">
    <property type="entry name" value="tcm_partner"/>
    <property type="match status" value="1"/>
</dbReference>
<dbReference type="RefSeq" id="WP_310330650.1">
    <property type="nucleotide sequence ID" value="NZ_JAVDXV010000007.1"/>
</dbReference>
<evidence type="ECO:0000313" key="2">
    <source>
        <dbReference type="Proteomes" id="UP001180825"/>
    </source>
</evidence>
<sequence>MKHTYLAKYIDATRKAQVKFSQRVFIDPFCAPGRIQVKGESFTRDGGALVAWRQSVASDCPFTSVLVGDLDASRAQACAARLTAAGAPVIKFEGPAASTTLQMIEQVPPRALCLAYIDPYNLEYLSFSIIEELAKLRFVDFAVHFSLMDLTRNVDMELDPDRDRFAGASPGWRERVPPNTSKARLPAWFFEDWMALISSLGFHVSQVMPLVEDGKGRALYRLVFFSRHAFPDKIWGDIAKSPTRDLFA</sequence>